<dbReference type="Pfam" id="PF10988">
    <property type="entry name" value="DUF2807"/>
    <property type="match status" value="1"/>
</dbReference>
<protein>
    <submittedName>
        <fullName evidence="3">DUF2807 domain-containing protein</fullName>
    </submittedName>
</protein>
<dbReference type="RefSeq" id="WP_195172663.1">
    <property type="nucleotide sequence ID" value="NZ_CP062983.1"/>
</dbReference>
<evidence type="ECO:0000256" key="1">
    <source>
        <dbReference type="SAM" id="SignalP"/>
    </source>
</evidence>
<dbReference type="EMBL" id="CP062983">
    <property type="protein sequence ID" value="QPC84600.1"/>
    <property type="molecule type" value="Genomic_DNA"/>
</dbReference>
<dbReference type="KEGG" id="pmet:G4Y79_09550"/>
<proteinExistence type="predicted"/>
<reference evidence="3 4" key="1">
    <citation type="submission" date="2020-02" db="EMBL/GenBank/DDBJ databases">
        <authorList>
            <person name="Zheng R.K."/>
            <person name="Sun C.M."/>
        </authorList>
    </citation>
    <scope>NUCLEOTIDE SEQUENCE [LARGE SCALE GENOMIC DNA]</scope>
    <source>
        <strain evidence="4">rifampicinis</strain>
    </source>
</reference>
<dbReference type="PANTHER" id="PTHR39200">
    <property type="entry name" value="HYPOTHETICAL EXPORTED PROTEIN"/>
    <property type="match status" value="1"/>
</dbReference>
<dbReference type="Proteomes" id="UP000594468">
    <property type="component" value="Chromosome"/>
</dbReference>
<feature type="domain" description="Putative auto-transporter adhesin head GIN" evidence="2">
    <location>
        <begin position="45"/>
        <end position="207"/>
    </location>
</feature>
<keyword evidence="1" id="KW-0732">Signal</keyword>
<evidence type="ECO:0000259" key="2">
    <source>
        <dbReference type="Pfam" id="PF10988"/>
    </source>
</evidence>
<dbReference type="PANTHER" id="PTHR39200:SF1">
    <property type="entry name" value="AUTO-TRANSPORTER ADHESIN HEAD GIN DOMAIN-CONTAINING PROTEIN-RELATED"/>
    <property type="match status" value="1"/>
</dbReference>
<evidence type="ECO:0000313" key="4">
    <source>
        <dbReference type="Proteomes" id="UP000594468"/>
    </source>
</evidence>
<gene>
    <name evidence="3" type="ORF">G4Y79_09550</name>
</gene>
<evidence type="ECO:0000313" key="3">
    <source>
        <dbReference type="EMBL" id="QPC84600.1"/>
    </source>
</evidence>
<sequence length="222" mass="23409">MKYNLFMGLIGLAVLLTACNDFTNQIIETIPGSGTVISETREAHDFSRIQVNLGAQLELTQSGEEGITIEADDNLLSYITTEVVNGQLIVSTPHNTRISPSSVIQLHVGFDTLDALEINGSSDVVADDLDLDALTVTFSGSGSTHFTGTVSQQTIIIKGQATINNLDLNSEDVAIDISGNGTIAVQVDETLDIKVAGMGNISYVGDPAVTKQVSGMANINPL</sequence>
<dbReference type="Gene3D" id="2.160.20.120">
    <property type="match status" value="1"/>
</dbReference>
<dbReference type="InterPro" id="IPR021255">
    <property type="entry name" value="DUF2807"/>
</dbReference>
<dbReference type="PROSITE" id="PS51257">
    <property type="entry name" value="PROKAR_LIPOPROTEIN"/>
    <property type="match status" value="1"/>
</dbReference>
<accession>A0A7S8IFC7</accession>
<feature type="signal peptide" evidence="1">
    <location>
        <begin position="1"/>
        <end position="18"/>
    </location>
</feature>
<organism evidence="3 4">
    <name type="scientific">Phototrophicus methaneseepsis</name>
    <dbReference type="NCBI Taxonomy" id="2710758"/>
    <lineage>
        <taxon>Bacteria</taxon>
        <taxon>Bacillati</taxon>
        <taxon>Chloroflexota</taxon>
        <taxon>Candidatus Thermofontia</taxon>
        <taxon>Phototrophicales</taxon>
        <taxon>Phototrophicaceae</taxon>
        <taxon>Phototrophicus</taxon>
    </lineage>
</organism>
<feature type="chain" id="PRO_5032993846" evidence="1">
    <location>
        <begin position="19"/>
        <end position="222"/>
    </location>
</feature>
<keyword evidence="4" id="KW-1185">Reference proteome</keyword>
<dbReference type="AlphaFoldDB" id="A0A7S8IFC7"/>
<name>A0A7S8IFC7_9CHLR</name>